<feature type="region of interest" description="Disordered" evidence="1">
    <location>
        <begin position="1"/>
        <end position="24"/>
    </location>
</feature>
<proteinExistence type="predicted"/>
<organism evidence="3 4">
    <name type="scientific">Phycomyces blakesleeanus (strain ATCC 8743b / DSM 1359 / FGSC 10004 / NBRC 33097 / NRRL 1555)</name>
    <dbReference type="NCBI Taxonomy" id="763407"/>
    <lineage>
        <taxon>Eukaryota</taxon>
        <taxon>Fungi</taxon>
        <taxon>Fungi incertae sedis</taxon>
        <taxon>Mucoromycota</taxon>
        <taxon>Mucoromycotina</taxon>
        <taxon>Mucoromycetes</taxon>
        <taxon>Mucorales</taxon>
        <taxon>Phycomycetaceae</taxon>
        <taxon>Phycomyces</taxon>
    </lineage>
</organism>
<dbReference type="RefSeq" id="XP_018291776.1">
    <property type="nucleotide sequence ID" value="XM_018435814.1"/>
</dbReference>
<dbReference type="OrthoDB" id="2412252at2759"/>
<dbReference type="Proteomes" id="UP000077315">
    <property type="component" value="Unassembled WGS sequence"/>
</dbReference>
<evidence type="ECO:0000256" key="1">
    <source>
        <dbReference type="SAM" id="MobiDB-lite"/>
    </source>
</evidence>
<feature type="region of interest" description="Disordered" evidence="1">
    <location>
        <begin position="109"/>
        <end position="131"/>
    </location>
</feature>
<name>A0A162PTD9_PHYB8</name>
<gene>
    <name evidence="3" type="ORF">PHYBLDRAFT_168170</name>
</gene>
<dbReference type="SUPFAM" id="SSF50729">
    <property type="entry name" value="PH domain-like"/>
    <property type="match status" value="1"/>
</dbReference>
<feature type="compositionally biased region" description="Polar residues" evidence="1">
    <location>
        <begin position="290"/>
        <end position="305"/>
    </location>
</feature>
<dbReference type="VEuPathDB" id="FungiDB:PHYBLDRAFT_168170"/>
<feature type="region of interest" description="Disordered" evidence="1">
    <location>
        <begin position="209"/>
        <end position="229"/>
    </location>
</feature>
<feature type="compositionally biased region" description="Polar residues" evidence="1">
    <location>
        <begin position="346"/>
        <end position="360"/>
    </location>
</feature>
<evidence type="ECO:0000313" key="4">
    <source>
        <dbReference type="Proteomes" id="UP000077315"/>
    </source>
</evidence>
<feature type="domain" description="PH" evidence="2">
    <location>
        <begin position="46"/>
        <end position="200"/>
    </location>
</feature>
<evidence type="ECO:0000259" key="2">
    <source>
        <dbReference type="PROSITE" id="PS50003"/>
    </source>
</evidence>
<feature type="region of interest" description="Disordered" evidence="1">
    <location>
        <begin position="278"/>
        <end position="360"/>
    </location>
</feature>
<reference evidence="4" key="1">
    <citation type="submission" date="2015-06" db="EMBL/GenBank/DDBJ databases">
        <title>Expansion of signal transduction pathways in fungi by whole-genome duplication.</title>
        <authorList>
            <consortium name="DOE Joint Genome Institute"/>
            <person name="Corrochano L.M."/>
            <person name="Kuo A."/>
            <person name="Marcet-Houben M."/>
            <person name="Polaino S."/>
            <person name="Salamov A."/>
            <person name="Villalobos J.M."/>
            <person name="Alvarez M.I."/>
            <person name="Avalos J."/>
            <person name="Benito E.P."/>
            <person name="Benoit I."/>
            <person name="Burger G."/>
            <person name="Camino L.P."/>
            <person name="Canovas D."/>
            <person name="Cerda-Olmedo E."/>
            <person name="Cheng J.-F."/>
            <person name="Dominguez A."/>
            <person name="Elias M."/>
            <person name="Eslava A.P."/>
            <person name="Glaser F."/>
            <person name="Grimwood J."/>
            <person name="Gutierrez G."/>
            <person name="Heitman J."/>
            <person name="Henrissat B."/>
            <person name="Iturriaga E.A."/>
            <person name="Lang B.F."/>
            <person name="Lavin J.L."/>
            <person name="Lee S."/>
            <person name="Li W."/>
            <person name="Lindquist E."/>
            <person name="Lopez-Garcia S."/>
            <person name="Luque E.M."/>
            <person name="Marcos A.T."/>
            <person name="Martin J."/>
            <person name="McCluskey K."/>
            <person name="Medina H.R."/>
            <person name="Miralles-Duran A."/>
            <person name="Miyazaki A."/>
            <person name="Munoz-Torres E."/>
            <person name="Oguiza J.A."/>
            <person name="Ohm R."/>
            <person name="Olmedo M."/>
            <person name="Orejas M."/>
            <person name="Ortiz-Castellanos L."/>
            <person name="Pisabarro A.G."/>
            <person name="Rodriguez-Romero J."/>
            <person name="Ruiz-Herrera J."/>
            <person name="Ruiz-Vazquez R."/>
            <person name="Sanz C."/>
            <person name="Schackwitz W."/>
            <person name="Schmutz J."/>
            <person name="Shahriari M."/>
            <person name="Shelest E."/>
            <person name="Silva-Franco F."/>
            <person name="Soanes D."/>
            <person name="Syed K."/>
            <person name="Tagua V.G."/>
            <person name="Talbot N.J."/>
            <person name="Thon M."/>
            <person name="De vries R.P."/>
            <person name="Wiebenga A."/>
            <person name="Yadav J.S."/>
            <person name="Braun E.L."/>
            <person name="Baker S."/>
            <person name="Garre V."/>
            <person name="Horwitz B."/>
            <person name="Torres-Martinez S."/>
            <person name="Idnurm A."/>
            <person name="Herrera-Estrella A."/>
            <person name="Gabaldon T."/>
            <person name="Grigoriev I.V."/>
        </authorList>
    </citation>
    <scope>NUCLEOTIDE SEQUENCE [LARGE SCALE GENOMIC DNA]</scope>
    <source>
        <strain evidence="4">NRRL 1555(-)</strain>
    </source>
</reference>
<feature type="compositionally biased region" description="Polar residues" evidence="1">
    <location>
        <begin position="1"/>
        <end position="14"/>
    </location>
</feature>
<dbReference type="AlphaFoldDB" id="A0A162PTD9"/>
<dbReference type="PROSITE" id="PS50003">
    <property type="entry name" value="PH_DOMAIN"/>
    <property type="match status" value="1"/>
</dbReference>
<dbReference type="EMBL" id="KV440980">
    <property type="protein sequence ID" value="OAD73736.1"/>
    <property type="molecule type" value="Genomic_DNA"/>
</dbReference>
<dbReference type="GeneID" id="28996720"/>
<protein>
    <recommendedName>
        <fullName evidence="2">PH domain-containing protein</fullName>
    </recommendedName>
</protein>
<sequence length="621" mass="70818">MYRRQTFQTTAVPSNNNNNNNNNKYNHSQTLALLLSQDTHEVPATAPVFEGHLYLLTDKQWRWRQFRFDGASFTCLSSRKLKLPQTNVENHEEKYSLRHLLSPSFNATLPRSQQKRRSLSTQHNQPEENRQIKFTIEISNISAISVLKRSKQEHGLKSAFGQSKSRCFCIRTYDNQGYVMKAQKQKDFERWLFVLTKMWTFAQSVREQSPYSPHHSLDRQSRSRSLPVLPSLPDLPLNSTFKLKEHPVLSLEKVQWIDQWRLSLEELVTYGPNLHFTPPPIDPIPDDILTDTSGMTSLGAHQSTPDKPIKRKQPLVPRRSLGSHSKRQPSHNIKSNSVAPVLARSSKPSKNWANEPSNWNASCKPIDDPSYLALGSSFDAYPIHLFQDAYTSHDEEQTPPKESTCAIRYHTSVRGKPVKVVENSREEKSNGATNTRRSRSMMLNDATINTNSPLQTLASVDDAQALKRHIKYTSSESLKARRAQQEDRDDMSLADLRRSLNHLSLSKESIYHTRSTSAPSILEPSPLIVAPALPPIPMHATPLYGYFAINTFMQRDIPSTVPQSDLETQDMVMKTWLGATEYYQESTIPSPWTPNLPAKQAQTNMGSFWPQTQATEHPIER</sequence>
<accession>A0A162PTD9</accession>
<dbReference type="InterPro" id="IPR001849">
    <property type="entry name" value="PH_domain"/>
</dbReference>
<evidence type="ECO:0000313" key="3">
    <source>
        <dbReference type="EMBL" id="OAD73736.1"/>
    </source>
</evidence>
<keyword evidence="4" id="KW-1185">Reference proteome</keyword>
<dbReference type="InParanoid" id="A0A162PTD9"/>